<evidence type="ECO:0000313" key="2">
    <source>
        <dbReference type="EMBL" id="MFC7081422.1"/>
    </source>
</evidence>
<reference evidence="2 3" key="1">
    <citation type="journal article" date="2019" name="Int. J. Syst. Evol. Microbiol.">
        <title>The Global Catalogue of Microorganisms (GCM) 10K type strain sequencing project: providing services to taxonomists for standard genome sequencing and annotation.</title>
        <authorList>
            <consortium name="The Broad Institute Genomics Platform"/>
            <consortium name="The Broad Institute Genome Sequencing Center for Infectious Disease"/>
            <person name="Wu L."/>
            <person name="Ma J."/>
        </authorList>
    </citation>
    <scope>NUCLEOTIDE SEQUENCE [LARGE SCALE GENOMIC DNA]</scope>
    <source>
        <strain evidence="2 3">DT72</strain>
    </source>
</reference>
<evidence type="ECO:0000313" key="3">
    <source>
        <dbReference type="Proteomes" id="UP001596407"/>
    </source>
</evidence>
<protein>
    <submittedName>
        <fullName evidence="2">Uncharacterized protein</fullName>
    </submittedName>
</protein>
<dbReference type="EMBL" id="JBHSZH010000005">
    <property type="protein sequence ID" value="MFC7081422.1"/>
    <property type="molecule type" value="Genomic_DNA"/>
</dbReference>
<feature type="region of interest" description="Disordered" evidence="1">
    <location>
        <begin position="63"/>
        <end position="110"/>
    </location>
</feature>
<feature type="region of interest" description="Disordered" evidence="1">
    <location>
        <begin position="1"/>
        <end position="48"/>
    </location>
</feature>
<gene>
    <name evidence="2" type="ORF">ACFQJ6_16195</name>
</gene>
<evidence type="ECO:0000256" key="1">
    <source>
        <dbReference type="SAM" id="MobiDB-lite"/>
    </source>
</evidence>
<dbReference type="RefSeq" id="WP_382210051.1">
    <property type="nucleotide sequence ID" value="NZ_JBHSZH010000005.1"/>
</dbReference>
<feature type="compositionally biased region" description="Polar residues" evidence="1">
    <location>
        <begin position="98"/>
        <end position="110"/>
    </location>
</feature>
<name>A0ABD5WQG8_9EURY</name>
<organism evidence="2 3">
    <name type="scientific">Halorussus caseinilyticus</name>
    <dbReference type="NCBI Taxonomy" id="3034025"/>
    <lineage>
        <taxon>Archaea</taxon>
        <taxon>Methanobacteriati</taxon>
        <taxon>Methanobacteriota</taxon>
        <taxon>Stenosarchaea group</taxon>
        <taxon>Halobacteria</taxon>
        <taxon>Halobacteriales</taxon>
        <taxon>Haladaptataceae</taxon>
        <taxon>Halorussus</taxon>
    </lineage>
</organism>
<accession>A0ABD5WQG8</accession>
<comment type="caution">
    <text evidence="2">The sequence shown here is derived from an EMBL/GenBank/DDBJ whole genome shotgun (WGS) entry which is preliminary data.</text>
</comment>
<keyword evidence="3" id="KW-1185">Reference proteome</keyword>
<dbReference type="Proteomes" id="UP001596407">
    <property type="component" value="Unassembled WGS sequence"/>
</dbReference>
<feature type="compositionally biased region" description="Polar residues" evidence="1">
    <location>
        <begin position="14"/>
        <end position="29"/>
    </location>
</feature>
<dbReference type="AlphaFoldDB" id="A0ABD5WQG8"/>
<sequence length="110" mass="11498">MVQLDQFGLGDVPRTSTFASRSRSGTFSSHPPPARTKRASSRSATSRTASGFLRLEARLAWNTNGSASPGPLAGDSADAESPPRDSALAESPSGDSAKYSSVTPWRITSV</sequence>
<proteinExistence type="predicted"/>